<dbReference type="AlphaFoldDB" id="A0A377G8W8"/>
<organism evidence="2 3">
    <name type="scientific">Fluoribacter dumoffii</name>
    <dbReference type="NCBI Taxonomy" id="463"/>
    <lineage>
        <taxon>Bacteria</taxon>
        <taxon>Pseudomonadati</taxon>
        <taxon>Pseudomonadota</taxon>
        <taxon>Gammaproteobacteria</taxon>
        <taxon>Legionellales</taxon>
        <taxon>Legionellaceae</taxon>
        <taxon>Fluoribacter</taxon>
    </lineage>
</organism>
<dbReference type="OrthoDB" id="5638605at2"/>
<accession>A0A377G8W8</accession>
<dbReference type="EMBL" id="UGGT01000001">
    <property type="protein sequence ID" value="STO21213.1"/>
    <property type="molecule type" value="Genomic_DNA"/>
</dbReference>
<keyword evidence="1" id="KW-0175">Coiled coil</keyword>
<dbReference type="Proteomes" id="UP000254554">
    <property type="component" value="Unassembled WGS sequence"/>
</dbReference>
<evidence type="ECO:0000256" key="1">
    <source>
        <dbReference type="SAM" id="Coils"/>
    </source>
</evidence>
<feature type="coiled-coil region" evidence="1">
    <location>
        <begin position="238"/>
        <end position="278"/>
    </location>
</feature>
<sequence>MKNQQLHSLYTTPGKISSDQALLEQIIEFAGIGFSQNLQQFLGLHRREFGLYRSRRSDNLKFSPGYLGFVNALIHALSSAKEDIDTKAIRIKYAEHQHYSNQPKTKDDYQRIPPIQDDNTLSDNVLERLHAFEMQLKVIREQQLILKAKSLVKLANDDILLKQEHLASMQKLYLNLLSVYTPKSMAEFDKKFELLGSEKSFSTFTQKLHEKKLIMDGVMEEVQGTPAAEAIMVEQSALDNHLKTIESFKKQAAELKNLTTLLRQIKTIEANLTQKSDELLITKDAHKLEEIIRFIIDLEKELQRIKKGVSGTSEIHQNILQVIENTERALLQKKSEAQSYLEEIKRQASFTQEISDTSSGLHPEIVAQDDAITESAYDPKNEQVKNTDEVEQIEQTVKTAEVVEAGESKRTDEVLSVHEAEKTDEGVEIHELVSPSEIAKINQVVDSGETVELSKGMSPTEIVDSKQAVHTDKIVEINQVVDSGENVAKTEESGKNNEIITAKKERLQEAISLIQSYENTLKEEQGKNQSCLGFFHKSRNAAKIKYCDSLITELQTSLQTINAESKLLEIINIAHRNINKSGNQAEITKGGSYFGTSRMLSLQRLLGIEDAWEKGGKSRIFGVSIPSDFHGLKNTGMVGDDVKNIVTNYYGFKSNSDHEYRRLIEKIFPEPAITTLEPPR</sequence>
<protein>
    <submittedName>
        <fullName evidence="2">Uncharacterized protein</fullName>
    </submittedName>
</protein>
<evidence type="ECO:0000313" key="2">
    <source>
        <dbReference type="EMBL" id="STO21213.1"/>
    </source>
</evidence>
<gene>
    <name evidence="2" type="ORF">NCTC11370_01278</name>
</gene>
<reference evidence="2 3" key="1">
    <citation type="submission" date="2018-06" db="EMBL/GenBank/DDBJ databases">
        <authorList>
            <consortium name="Pathogen Informatics"/>
            <person name="Doyle S."/>
        </authorList>
    </citation>
    <scope>NUCLEOTIDE SEQUENCE [LARGE SCALE GENOMIC DNA]</scope>
    <source>
        <strain evidence="2 3">NCTC11370</strain>
    </source>
</reference>
<proteinExistence type="predicted"/>
<keyword evidence="3" id="KW-1185">Reference proteome</keyword>
<name>A0A377G8W8_9GAMM</name>
<evidence type="ECO:0000313" key="3">
    <source>
        <dbReference type="Proteomes" id="UP000254554"/>
    </source>
</evidence>
<feature type="coiled-coil region" evidence="1">
    <location>
        <begin position="500"/>
        <end position="527"/>
    </location>
</feature>